<name>A0A4Z1ESJ7_9HELO</name>
<dbReference type="AlphaFoldDB" id="A0A4Z1ESJ7"/>
<proteinExistence type="predicted"/>
<feature type="compositionally biased region" description="Polar residues" evidence="1">
    <location>
        <begin position="213"/>
        <end position="227"/>
    </location>
</feature>
<feature type="compositionally biased region" description="Basic residues" evidence="1">
    <location>
        <begin position="235"/>
        <end position="245"/>
    </location>
</feature>
<comment type="caution">
    <text evidence="2">The sequence shown here is derived from an EMBL/GenBank/DDBJ whole genome shotgun (WGS) entry which is preliminary data.</text>
</comment>
<keyword evidence="3" id="KW-1185">Reference proteome</keyword>
<organism evidence="2 3">
    <name type="scientific">Botrytis tulipae</name>
    <dbReference type="NCBI Taxonomy" id="87230"/>
    <lineage>
        <taxon>Eukaryota</taxon>
        <taxon>Fungi</taxon>
        <taxon>Dikarya</taxon>
        <taxon>Ascomycota</taxon>
        <taxon>Pezizomycotina</taxon>
        <taxon>Leotiomycetes</taxon>
        <taxon>Helotiales</taxon>
        <taxon>Sclerotiniaceae</taxon>
        <taxon>Botrytis</taxon>
    </lineage>
</organism>
<evidence type="ECO:0000313" key="2">
    <source>
        <dbReference type="EMBL" id="TGO12141.1"/>
    </source>
</evidence>
<dbReference type="EMBL" id="PQXH01000094">
    <property type="protein sequence ID" value="TGO12141.1"/>
    <property type="molecule type" value="Genomic_DNA"/>
</dbReference>
<accession>A0A4Z1ESJ7</accession>
<gene>
    <name evidence="2" type="ORF">BTUL_0094g00560</name>
</gene>
<reference evidence="2 3" key="1">
    <citation type="submission" date="2017-12" db="EMBL/GenBank/DDBJ databases">
        <title>Comparative genomics of Botrytis spp.</title>
        <authorList>
            <person name="Valero-Jimenez C.A."/>
            <person name="Tapia P."/>
            <person name="Veloso J."/>
            <person name="Silva-Moreno E."/>
            <person name="Staats M."/>
            <person name="Valdes J.H."/>
            <person name="Van Kan J.A.L."/>
        </authorList>
    </citation>
    <scope>NUCLEOTIDE SEQUENCE [LARGE SCALE GENOMIC DNA]</scope>
    <source>
        <strain evidence="2 3">Bt9001</strain>
    </source>
</reference>
<evidence type="ECO:0000256" key="1">
    <source>
        <dbReference type="SAM" id="MobiDB-lite"/>
    </source>
</evidence>
<dbReference type="Proteomes" id="UP000297777">
    <property type="component" value="Unassembled WGS sequence"/>
</dbReference>
<dbReference type="OrthoDB" id="3522631at2759"/>
<feature type="region of interest" description="Disordered" evidence="1">
    <location>
        <begin position="165"/>
        <end position="245"/>
    </location>
</feature>
<evidence type="ECO:0000313" key="3">
    <source>
        <dbReference type="Proteomes" id="UP000297777"/>
    </source>
</evidence>
<sequence>MDLNNSTAKELLARLTAAGIEKPTIKEGIVAFVENQSRLARRRDQARELAAIEQKLSETNGGPELEGLLQRTTKAILSGFDFSLPRLPNGLEVKMNVNMQLWHTRTEVVDTDDQDHETGLQTPGSQSEDEMIMINHSMGRAMEFVHDAEDEEEELDENGIPIIQPPLRETQPSTNVANSRKRKLRSPAQKIASTLIFRSEMEAGRKPKRQAQEDTQTLDASLSNSRSAMLGQSIKKQKRVSGRFA</sequence>
<protein>
    <submittedName>
        <fullName evidence="2">Uncharacterized protein</fullName>
    </submittedName>
</protein>